<keyword evidence="16" id="KW-1185">Reference proteome</keyword>
<keyword evidence="7" id="KW-0413">Isomerase</keyword>
<dbReference type="EC" id="5.6.2.4" evidence="9"/>
<dbReference type="Pfam" id="PF13361">
    <property type="entry name" value="UvrD_C"/>
    <property type="match status" value="2"/>
</dbReference>
<dbReference type="InterPro" id="IPR000212">
    <property type="entry name" value="DNA_helicase_UvrD/REP"/>
</dbReference>
<feature type="binding site" evidence="12">
    <location>
        <begin position="7"/>
        <end position="14"/>
    </location>
    <ligand>
        <name>ATP</name>
        <dbReference type="ChEBI" id="CHEBI:30616"/>
    </ligand>
</feature>
<keyword evidence="5 12" id="KW-0067">ATP-binding</keyword>
<dbReference type="PROSITE" id="PS51217">
    <property type="entry name" value="UVRD_HELICASE_CTER"/>
    <property type="match status" value="1"/>
</dbReference>
<reference evidence="15 16" key="1">
    <citation type="submission" date="2019-08" db="EMBL/GenBank/DDBJ databases">
        <title>Highly reduced genomes of protist endosymbionts show evolutionary convergence.</title>
        <authorList>
            <person name="George E."/>
            <person name="Husnik F."/>
            <person name="Tashyreva D."/>
            <person name="Prokopchuk G."/>
            <person name="Horak A."/>
            <person name="Kwong W.K."/>
            <person name="Lukes J."/>
            <person name="Keeling P.J."/>
        </authorList>
    </citation>
    <scope>NUCLEOTIDE SEQUENCE [LARGE SCALE GENOMIC DNA]</scope>
    <source>
        <strain evidence="15">1604HC</strain>
    </source>
</reference>
<keyword evidence="6" id="KW-0238">DNA-binding</keyword>
<dbReference type="PANTHER" id="PTHR11070:SF2">
    <property type="entry name" value="ATP-DEPENDENT DNA HELICASE SRS2"/>
    <property type="match status" value="1"/>
</dbReference>
<dbReference type="Gene3D" id="1.10.486.10">
    <property type="entry name" value="PCRA, domain 4"/>
    <property type="match status" value="1"/>
</dbReference>
<evidence type="ECO:0000259" key="14">
    <source>
        <dbReference type="PROSITE" id="PS51217"/>
    </source>
</evidence>
<dbReference type="Pfam" id="PF00580">
    <property type="entry name" value="UvrD-helicase"/>
    <property type="match status" value="1"/>
</dbReference>
<dbReference type="OrthoDB" id="9810135at2"/>
<evidence type="ECO:0000256" key="6">
    <source>
        <dbReference type="ARBA" id="ARBA00023125"/>
    </source>
</evidence>
<dbReference type="EMBL" id="CP043314">
    <property type="protein sequence ID" value="QEK38966.1"/>
    <property type="molecule type" value="Genomic_DNA"/>
</dbReference>
<dbReference type="GO" id="GO:0005524">
    <property type="term" value="F:ATP binding"/>
    <property type="evidence" value="ECO:0007669"/>
    <property type="project" value="UniProtKB-UniRule"/>
</dbReference>
<proteinExistence type="inferred from homology"/>
<comment type="catalytic activity">
    <reaction evidence="8">
        <text>Couples ATP hydrolysis with the unwinding of duplex DNA by translocating in the 3'-5' direction.</text>
        <dbReference type="EC" id="5.6.2.4"/>
    </reaction>
</comment>
<dbReference type="GO" id="GO:0043138">
    <property type="term" value="F:3'-5' DNA helicase activity"/>
    <property type="evidence" value="ECO:0007669"/>
    <property type="project" value="UniProtKB-EC"/>
</dbReference>
<dbReference type="InterPro" id="IPR014016">
    <property type="entry name" value="UvrD-like_ATP-bd"/>
</dbReference>
<evidence type="ECO:0000256" key="10">
    <source>
        <dbReference type="ARBA" id="ARBA00034923"/>
    </source>
</evidence>
<dbReference type="GO" id="GO:0005829">
    <property type="term" value="C:cytosol"/>
    <property type="evidence" value="ECO:0007669"/>
    <property type="project" value="TreeGrafter"/>
</dbReference>
<comment type="similarity">
    <text evidence="1">Belongs to the helicase family. UvrD subfamily.</text>
</comment>
<feature type="domain" description="UvrD-like helicase ATP-binding" evidence="13">
    <location>
        <begin position="1"/>
        <end position="372"/>
    </location>
</feature>
<dbReference type="KEGG" id="nabu:FZC36_00745"/>
<organism evidence="15 16">
    <name type="scientific">Candidatus Nesciobacter abundans</name>
    <dbReference type="NCBI Taxonomy" id="2601668"/>
    <lineage>
        <taxon>Bacteria</taxon>
        <taxon>Pseudomonadati</taxon>
        <taxon>Pseudomonadota</taxon>
        <taxon>Alphaproteobacteria</taxon>
        <taxon>Holosporales</taxon>
        <taxon>Holosporaceae</taxon>
        <taxon>Candidatus Nesciobacter</taxon>
    </lineage>
</organism>
<evidence type="ECO:0000256" key="2">
    <source>
        <dbReference type="ARBA" id="ARBA00022741"/>
    </source>
</evidence>
<dbReference type="InterPro" id="IPR014017">
    <property type="entry name" value="DNA_helicase_UvrD-like_C"/>
</dbReference>
<evidence type="ECO:0000256" key="11">
    <source>
        <dbReference type="ARBA" id="ARBA00048988"/>
    </source>
</evidence>
<evidence type="ECO:0000313" key="16">
    <source>
        <dbReference type="Proteomes" id="UP000324924"/>
    </source>
</evidence>
<evidence type="ECO:0000256" key="12">
    <source>
        <dbReference type="PROSITE-ProRule" id="PRU00560"/>
    </source>
</evidence>
<keyword evidence="4 12" id="KW-0347">Helicase</keyword>
<evidence type="ECO:0000256" key="3">
    <source>
        <dbReference type="ARBA" id="ARBA00022801"/>
    </source>
</evidence>
<accession>A0A5C0UFT8</accession>
<evidence type="ECO:0000313" key="15">
    <source>
        <dbReference type="EMBL" id="QEK38966.1"/>
    </source>
</evidence>
<protein>
    <recommendedName>
        <fullName evidence="9">DNA 3'-5' helicase</fullName>
        <ecNumber evidence="9">5.6.2.4</ecNumber>
    </recommendedName>
    <alternativeName>
        <fullName evidence="10">DNA 3'-5' helicase II</fullName>
    </alternativeName>
</protein>
<dbReference type="AlphaFoldDB" id="A0A5C0UFT8"/>
<dbReference type="Gene3D" id="1.10.10.160">
    <property type="match status" value="1"/>
</dbReference>
<dbReference type="PROSITE" id="PS51198">
    <property type="entry name" value="UVRD_HELICASE_ATP_BIND"/>
    <property type="match status" value="1"/>
</dbReference>
<dbReference type="GO" id="GO:0000725">
    <property type="term" value="P:recombinational repair"/>
    <property type="evidence" value="ECO:0007669"/>
    <property type="project" value="TreeGrafter"/>
</dbReference>
<dbReference type="InterPro" id="IPR013986">
    <property type="entry name" value="DExx_box_DNA_helicase_dom_sf"/>
</dbReference>
<dbReference type="Gene3D" id="3.40.50.300">
    <property type="entry name" value="P-loop containing nucleotide triphosphate hydrolases"/>
    <property type="match status" value="3"/>
</dbReference>
<gene>
    <name evidence="15" type="ORF">FZC36_00745</name>
</gene>
<feature type="domain" description="UvrD-like helicase C-terminal" evidence="14">
    <location>
        <begin position="373"/>
        <end position="640"/>
    </location>
</feature>
<keyword evidence="3 12" id="KW-0378">Hydrolase</keyword>
<dbReference type="GO" id="GO:0016887">
    <property type="term" value="F:ATP hydrolysis activity"/>
    <property type="evidence" value="ECO:0007669"/>
    <property type="project" value="RHEA"/>
</dbReference>
<evidence type="ECO:0000256" key="7">
    <source>
        <dbReference type="ARBA" id="ARBA00023235"/>
    </source>
</evidence>
<dbReference type="SUPFAM" id="SSF52540">
    <property type="entry name" value="P-loop containing nucleoside triphosphate hydrolases"/>
    <property type="match status" value="1"/>
</dbReference>
<dbReference type="InterPro" id="IPR027417">
    <property type="entry name" value="P-loop_NTPase"/>
</dbReference>
<name>A0A5C0UFT8_9PROT</name>
<comment type="catalytic activity">
    <reaction evidence="11">
        <text>ATP + H2O = ADP + phosphate + H(+)</text>
        <dbReference type="Rhea" id="RHEA:13065"/>
        <dbReference type="ChEBI" id="CHEBI:15377"/>
        <dbReference type="ChEBI" id="CHEBI:15378"/>
        <dbReference type="ChEBI" id="CHEBI:30616"/>
        <dbReference type="ChEBI" id="CHEBI:43474"/>
        <dbReference type="ChEBI" id="CHEBI:456216"/>
        <dbReference type="EC" id="5.6.2.4"/>
    </reaction>
</comment>
<evidence type="ECO:0000256" key="1">
    <source>
        <dbReference type="ARBA" id="ARBA00009922"/>
    </source>
</evidence>
<dbReference type="PANTHER" id="PTHR11070">
    <property type="entry name" value="UVRD / RECB / PCRA DNA HELICASE FAMILY MEMBER"/>
    <property type="match status" value="1"/>
</dbReference>
<dbReference type="RefSeq" id="WP_148972089.1">
    <property type="nucleotide sequence ID" value="NZ_CP043314.1"/>
</dbReference>
<keyword evidence="2 12" id="KW-0547">Nucleotide-binding</keyword>
<dbReference type="GO" id="GO:0003677">
    <property type="term" value="F:DNA binding"/>
    <property type="evidence" value="ECO:0007669"/>
    <property type="project" value="UniProtKB-KW"/>
</dbReference>
<evidence type="ECO:0000256" key="9">
    <source>
        <dbReference type="ARBA" id="ARBA00034808"/>
    </source>
</evidence>
<evidence type="ECO:0000259" key="13">
    <source>
        <dbReference type="PROSITE" id="PS51198"/>
    </source>
</evidence>
<evidence type="ECO:0000256" key="8">
    <source>
        <dbReference type="ARBA" id="ARBA00034617"/>
    </source>
</evidence>
<dbReference type="Proteomes" id="UP000324924">
    <property type="component" value="Chromosome"/>
</dbReference>
<sequence>MITWINASAGSGKTYYIIQKIKEIKQSNTNKSKSILCLSYSNAAASEMSERVDSESRKNTSFHTVHSFCNLALKDKSISVINEKESEALINKAVDISLKSNKFLEVVSSFYDESNSLFQSVYEAIKKNIEFKKEFLTKEFPEWNGIKIDKKIIDSLSDGGKLEINLMNSLLYEKCHMGGAPIKSLLTDSGQIRKRLYSSAWKIRNPFSAYFIDEYCIKVFEYVQKKKTFDAYQKSVAITSWVNCIKDNYENLKKESSVLDFNDLINNGIKFISESIYSDNIDVLGLDYIFVDEAQDLSEKQWEFIYALFVKVFNSNPNVKLYVVGDSKQSIYGFQGSSVYVYEGMYKKMQYFAEENKIKFATEVLNKSYRTSPVLLDYIDSTISSTSCKSKHSPVHEFSGRVEIHEYESEKATYGWNIKKANESEYLNKCLRKVIDLQGCNLFSENRGISFNDIMVLTRRRNSELFKFVEMCKSNNIPVKKSLFKFGSEEIVQELVSILKFAIYNDDFSLASILKGPFFKWAERDLLEVCSRRKGSIFDSLNKKNDKHSKVIKTCSRWKKLSFNPVDFYGNLLFSDEYGKFLLQSSFYEIVIEFWNKVVEFTKNNIGSPMMFIEWINGLSESFCSKGEGISISTIHGSKGLESKIVILLLNDSDIKKQKIIFQDGMMVWPVDNPLYMTSKNQRMFDENLENERLLYVALTRPVEQLYIFVKKGSSAFYSDIIMSSSREFKNDNGVLYSGSELTKRNKDCIPV</sequence>
<evidence type="ECO:0000256" key="4">
    <source>
        <dbReference type="ARBA" id="ARBA00022806"/>
    </source>
</evidence>
<evidence type="ECO:0000256" key="5">
    <source>
        <dbReference type="ARBA" id="ARBA00022840"/>
    </source>
</evidence>